<evidence type="ECO:0000313" key="3">
    <source>
        <dbReference type="Proteomes" id="UP001597448"/>
    </source>
</evidence>
<dbReference type="PANTHER" id="PTHR10885:SF0">
    <property type="entry name" value="ISOPENTENYL-DIPHOSPHATE DELTA-ISOMERASE"/>
    <property type="match status" value="1"/>
</dbReference>
<dbReference type="Pfam" id="PF00293">
    <property type="entry name" value="NUDIX"/>
    <property type="match status" value="1"/>
</dbReference>
<protein>
    <submittedName>
        <fullName evidence="2">NUDIX domain-containing protein</fullName>
    </submittedName>
</protein>
<accession>A0ABW5F520</accession>
<dbReference type="InterPro" id="IPR000086">
    <property type="entry name" value="NUDIX_hydrolase_dom"/>
</dbReference>
<dbReference type="CDD" id="cd04692">
    <property type="entry name" value="NUDIX_Hydrolase"/>
    <property type="match status" value="1"/>
</dbReference>
<reference evidence="3" key="1">
    <citation type="journal article" date="2019" name="Int. J. Syst. Evol. Microbiol.">
        <title>The Global Catalogue of Microorganisms (GCM) 10K type strain sequencing project: providing services to taxonomists for standard genome sequencing and annotation.</title>
        <authorList>
            <consortium name="The Broad Institute Genomics Platform"/>
            <consortium name="The Broad Institute Genome Sequencing Center for Infectious Disease"/>
            <person name="Wu L."/>
            <person name="Ma J."/>
        </authorList>
    </citation>
    <scope>NUCLEOTIDE SEQUENCE [LARGE SCALE GENOMIC DNA]</scope>
    <source>
        <strain evidence="3">CCM 8725</strain>
    </source>
</reference>
<dbReference type="Proteomes" id="UP001597448">
    <property type="component" value="Unassembled WGS sequence"/>
</dbReference>
<name>A0ABW5F520_9BACL</name>
<dbReference type="PROSITE" id="PS51462">
    <property type="entry name" value="NUDIX"/>
    <property type="match status" value="1"/>
</dbReference>
<dbReference type="InterPro" id="IPR015797">
    <property type="entry name" value="NUDIX_hydrolase-like_dom_sf"/>
</dbReference>
<organism evidence="2 3">
    <name type="scientific">Paenibacillus rhizoplanae</name>
    <dbReference type="NCBI Taxonomy" id="1917181"/>
    <lineage>
        <taxon>Bacteria</taxon>
        <taxon>Bacillati</taxon>
        <taxon>Bacillota</taxon>
        <taxon>Bacilli</taxon>
        <taxon>Bacillales</taxon>
        <taxon>Paenibacillaceae</taxon>
        <taxon>Paenibacillus</taxon>
    </lineage>
</organism>
<proteinExistence type="predicted"/>
<dbReference type="SUPFAM" id="SSF55811">
    <property type="entry name" value="Nudix"/>
    <property type="match status" value="1"/>
</dbReference>
<gene>
    <name evidence="2" type="ORF">ACFSX3_07270</name>
</gene>
<feature type="domain" description="Nudix hydrolase" evidence="1">
    <location>
        <begin position="29"/>
        <end position="168"/>
    </location>
</feature>
<keyword evidence="3" id="KW-1185">Reference proteome</keyword>
<evidence type="ECO:0000313" key="2">
    <source>
        <dbReference type="EMBL" id="MFD2409664.1"/>
    </source>
</evidence>
<dbReference type="PANTHER" id="PTHR10885">
    <property type="entry name" value="ISOPENTENYL-DIPHOSPHATE DELTA-ISOMERASE"/>
    <property type="match status" value="1"/>
</dbReference>
<sequence>MNEELLATFDEQGNRTGTAPRDEVHRQGLWHETFHCWFVRKADSGLRICLQLRSPEKRDYAGLLDITAAGHLLADETVMDGIREVQEELGLEIAFDELQPLGVIPYQMDSAGFMDRERAHVYVYENRYALSEFTPQVEEVAGIVEARFADFRSFISGADSNLHVQGFQINGNGERTGIDELVDFTHFVPHELEYFRRVIEGIERLYKEPEPEI</sequence>
<dbReference type="Gene3D" id="3.90.79.10">
    <property type="entry name" value="Nucleoside Triphosphate Pyrophosphohydrolase"/>
    <property type="match status" value="1"/>
</dbReference>
<dbReference type="RefSeq" id="WP_209989439.1">
    <property type="nucleotide sequence ID" value="NZ_JBHSVQ010000001.1"/>
</dbReference>
<evidence type="ECO:0000259" key="1">
    <source>
        <dbReference type="PROSITE" id="PS51462"/>
    </source>
</evidence>
<dbReference type="EMBL" id="JBHUKY010000018">
    <property type="protein sequence ID" value="MFD2409664.1"/>
    <property type="molecule type" value="Genomic_DNA"/>
</dbReference>
<comment type="caution">
    <text evidence="2">The sequence shown here is derived from an EMBL/GenBank/DDBJ whole genome shotgun (WGS) entry which is preliminary data.</text>
</comment>